<evidence type="ECO:0000313" key="4">
    <source>
        <dbReference type="Proteomes" id="UP000185746"/>
    </source>
</evidence>
<evidence type="ECO:0000256" key="1">
    <source>
        <dbReference type="ARBA" id="ARBA00005397"/>
    </source>
</evidence>
<comment type="subunit">
    <text evidence="2">Homodimer.</text>
</comment>
<comment type="function">
    <text evidence="2">Enables the recognition and targeting of unfolded and aggregated proteins to the ClpC protease or to other proteins involved in proteolysis.</text>
</comment>
<dbReference type="PANTHER" id="PTHR39161">
    <property type="entry name" value="ADAPTER PROTEIN MECA"/>
    <property type="match status" value="1"/>
</dbReference>
<gene>
    <name evidence="2" type="primary">mecA</name>
    <name evidence="3" type="ORF">BI350_13520</name>
</gene>
<keyword evidence="4" id="KW-1185">Reference proteome</keyword>
<dbReference type="PIRSF" id="PIRSF029008">
    <property type="entry name" value="MecA"/>
    <property type="match status" value="1"/>
</dbReference>
<dbReference type="Gene3D" id="3.30.70.1950">
    <property type="match status" value="1"/>
</dbReference>
<dbReference type="InterPro" id="IPR008681">
    <property type="entry name" value="Neg-reg_MecA"/>
</dbReference>
<dbReference type="Pfam" id="PF05389">
    <property type="entry name" value="MecA"/>
    <property type="match status" value="1"/>
</dbReference>
<dbReference type="Proteomes" id="UP000185746">
    <property type="component" value="Chromosome"/>
</dbReference>
<sequence>MEIERINEDTVKFFLSYVDIEERGFTREEVWNNREKSEELFWDMMDEINEQSEFAVEGPLWIQVHAKNDGIEVTVTRALANDGQMIESPFYDDDPNQLFQEQDDGTFEDIEEILKSGLNKENDRLENTFVFNDFEDVIRIASRMHDYKAHTSLYAYESKYYLYVKYDDEEMDNKQKMNMFSVLSEFAKPNHITIHVLQEYGKVIFESNVFPQIEKYF</sequence>
<protein>
    <recommendedName>
        <fullName evidence="2">Adapter protein MecA</fullName>
    </recommendedName>
</protein>
<dbReference type="GO" id="GO:0030674">
    <property type="term" value="F:protein-macromolecule adaptor activity"/>
    <property type="evidence" value="ECO:0007669"/>
    <property type="project" value="UniProtKB-UniRule"/>
</dbReference>
<reference evidence="3 4" key="1">
    <citation type="submission" date="2016-09" db="EMBL/GenBank/DDBJ databases">
        <title>Complete genome sequence of the Lysinibacillus sphaericus LMG 22257, a specie of Bacillus with ureolytic activity that can effectively biodeposit calcium carbonate.</title>
        <authorList>
            <person name="Yan W."/>
        </authorList>
    </citation>
    <scope>NUCLEOTIDE SEQUENCE [LARGE SCALE GENOMIC DNA]</scope>
    <source>
        <strain evidence="3 4">LMG 22257</strain>
    </source>
</reference>
<dbReference type="HAMAP" id="MF_01124">
    <property type="entry name" value="MecA"/>
    <property type="match status" value="1"/>
</dbReference>
<dbReference type="AlphaFoldDB" id="A0A1D8JIB0"/>
<organism evidence="3 4">
    <name type="scientific">Sporosarcina ureilytica</name>
    <dbReference type="NCBI Taxonomy" id="298596"/>
    <lineage>
        <taxon>Bacteria</taxon>
        <taxon>Bacillati</taxon>
        <taxon>Bacillota</taxon>
        <taxon>Bacilli</taxon>
        <taxon>Bacillales</taxon>
        <taxon>Caryophanaceae</taxon>
        <taxon>Sporosarcina</taxon>
    </lineage>
</organism>
<evidence type="ECO:0000256" key="2">
    <source>
        <dbReference type="HAMAP-Rule" id="MF_01124"/>
    </source>
</evidence>
<proteinExistence type="inferred from homology"/>
<dbReference type="NCBIfam" id="NF002644">
    <property type="entry name" value="PRK02315.1-5"/>
    <property type="match status" value="1"/>
</dbReference>
<dbReference type="EMBL" id="CP017560">
    <property type="protein sequence ID" value="AOV08452.1"/>
    <property type="molecule type" value="Genomic_DNA"/>
</dbReference>
<comment type="similarity">
    <text evidence="1 2">Belongs to the MecA family.</text>
</comment>
<dbReference type="PANTHER" id="PTHR39161:SF1">
    <property type="entry name" value="ADAPTER PROTEIN MECA 1"/>
    <property type="match status" value="1"/>
</dbReference>
<dbReference type="InterPro" id="IPR038471">
    <property type="entry name" value="MecA_C_sf"/>
</dbReference>
<name>A0A1D8JIB0_9BACL</name>
<dbReference type="KEGG" id="surl:BI350_13520"/>
<dbReference type="RefSeq" id="WP_075528616.1">
    <property type="nucleotide sequence ID" value="NZ_CP017560.1"/>
</dbReference>
<comment type="domain">
    <text evidence="2">The N-terminal domain probably binds unfolded/aggregated proteins; the C-terminal domain interacts with ClpC.</text>
</comment>
<accession>A0A1D8JIB0</accession>
<evidence type="ECO:0000313" key="3">
    <source>
        <dbReference type="EMBL" id="AOV08452.1"/>
    </source>
</evidence>